<evidence type="ECO:0000313" key="3">
    <source>
        <dbReference type="EMBL" id="RNL80348.1"/>
    </source>
</evidence>
<reference evidence="3 4" key="1">
    <citation type="submission" date="2018-11" db="EMBL/GenBank/DDBJ databases">
        <authorList>
            <person name="Li F."/>
        </authorList>
    </citation>
    <scope>NUCLEOTIDE SEQUENCE [LARGE SCALE GENOMIC DNA]</scope>
    <source>
        <strain evidence="3 4">KIS18-7</strain>
    </source>
</reference>
<dbReference type="SUPFAM" id="SSF47781">
    <property type="entry name" value="RuvA domain 2-like"/>
    <property type="match status" value="1"/>
</dbReference>
<feature type="domain" description="Helix-hairpin-helix DNA-binding motif class 1" evidence="2">
    <location>
        <begin position="242"/>
        <end position="261"/>
    </location>
</feature>
<dbReference type="SMART" id="SM00278">
    <property type="entry name" value="HhH1"/>
    <property type="match status" value="2"/>
</dbReference>
<proteinExistence type="predicted"/>
<feature type="transmembrane region" description="Helical" evidence="1">
    <location>
        <begin position="66"/>
        <end position="88"/>
    </location>
</feature>
<dbReference type="OrthoDB" id="9758724at2"/>
<dbReference type="Proteomes" id="UP000277094">
    <property type="component" value="Unassembled WGS sequence"/>
</dbReference>
<keyword evidence="4" id="KW-1185">Reference proteome</keyword>
<evidence type="ECO:0000259" key="2">
    <source>
        <dbReference type="SMART" id="SM00278"/>
    </source>
</evidence>
<dbReference type="InterPro" id="IPR004509">
    <property type="entry name" value="Competence_ComEA_HhH"/>
</dbReference>
<dbReference type="NCBIfam" id="TIGR00426">
    <property type="entry name" value="competence protein ComEA helix-hairpin-helix repeat region"/>
    <property type="match status" value="1"/>
</dbReference>
<dbReference type="Gene3D" id="1.10.150.320">
    <property type="entry name" value="Photosystem II 12 kDa extrinsic protein"/>
    <property type="match status" value="1"/>
</dbReference>
<evidence type="ECO:0000313" key="4">
    <source>
        <dbReference type="Proteomes" id="UP000277094"/>
    </source>
</evidence>
<sequence length="264" mass="26631">MARVRVQELGEELRSAGLLPPESEDDLAPITVVRRPGRHARSQDAGPFVGRVSEGLRERLADRLPFAAQHLTVLVAVTAAVLVVVAWIRISASSEAVPVPRAKTSAPATPLADSPSAASSGAGPVVVDVAGKVAHPGVLTLPAGSRVVDAIRKAGGARAGADLTSLNLARVLVDGEQILVGVAAPSAASSPAGTAGGGSAGAPVSLNQATLEQLESLPGVGPVTAQKILDYRNAHGAFGSIDELLDVDGIGDKTLAQLAPHLTL</sequence>
<dbReference type="GO" id="GO:0015627">
    <property type="term" value="C:type II protein secretion system complex"/>
    <property type="evidence" value="ECO:0007669"/>
    <property type="project" value="TreeGrafter"/>
</dbReference>
<gene>
    <name evidence="3" type="ORF">EFL95_07245</name>
</gene>
<dbReference type="Gene3D" id="3.10.560.10">
    <property type="entry name" value="Outer membrane lipoprotein wza domain like"/>
    <property type="match status" value="1"/>
</dbReference>
<dbReference type="GO" id="GO:0006281">
    <property type="term" value="P:DNA repair"/>
    <property type="evidence" value="ECO:0007669"/>
    <property type="project" value="InterPro"/>
</dbReference>
<dbReference type="Pfam" id="PF12836">
    <property type="entry name" value="HHH_3"/>
    <property type="match status" value="1"/>
</dbReference>
<dbReference type="GO" id="GO:0003677">
    <property type="term" value="F:DNA binding"/>
    <property type="evidence" value="ECO:0007669"/>
    <property type="project" value="UniProtKB-KW"/>
</dbReference>
<dbReference type="InterPro" id="IPR003583">
    <property type="entry name" value="Hlx-hairpin-Hlx_DNA-bd_motif"/>
</dbReference>
<dbReference type="GO" id="GO:0015628">
    <property type="term" value="P:protein secretion by the type II secretion system"/>
    <property type="evidence" value="ECO:0007669"/>
    <property type="project" value="TreeGrafter"/>
</dbReference>
<dbReference type="PANTHER" id="PTHR21180">
    <property type="entry name" value="ENDONUCLEASE/EXONUCLEASE/PHOSPHATASE FAMILY DOMAIN-CONTAINING PROTEIN 1"/>
    <property type="match status" value="1"/>
</dbReference>
<keyword evidence="1" id="KW-1133">Transmembrane helix</keyword>
<name>A0A3N0DXK2_9ACTN</name>
<protein>
    <submittedName>
        <fullName evidence="3">ComEA family DNA-binding protein</fullName>
    </submittedName>
</protein>
<dbReference type="InterPro" id="IPR051675">
    <property type="entry name" value="Endo/Exo/Phosphatase_dom_1"/>
</dbReference>
<feature type="domain" description="Helix-hairpin-helix DNA-binding motif class 1" evidence="2">
    <location>
        <begin position="212"/>
        <end position="231"/>
    </location>
</feature>
<dbReference type="Pfam" id="PF10531">
    <property type="entry name" value="SLBB"/>
    <property type="match status" value="1"/>
</dbReference>
<accession>A0A3N0DXK2</accession>
<dbReference type="InterPro" id="IPR019554">
    <property type="entry name" value="Soluble_ligand-bd"/>
</dbReference>
<comment type="caution">
    <text evidence="3">The sequence shown here is derived from an EMBL/GenBank/DDBJ whole genome shotgun (WGS) entry which is preliminary data.</text>
</comment>
<keyword evidence="1" id="KW-0812">Transmembrane</keyword>
<keyword evidence="1" id="KW-0472">Membrane</keyword>
<evidence type="ECO:0000256" key="1">
    <source>
        <dbReference type="SAM" id="Phobius"/>
    </source>
</evidence>
<dbReference type="PANTHER" id="PTHR21180:SF32">
    <property type="entry name" value="ENDONUCLEASE_EXONUCLEASE_PHOSPHATASE FAMILY DOMAIN-CONTAINING PROTEIN 1"/>
    <property type="match status" value="1"/>
</dbReference>
<dbReference type="InterPro" id="IPR010994">
    <property type="entry name" value="RuvA_2-like"/>
</dbReference>
<dbReference type="AlphaFoldDB" id="A0A3N0DXK2"/>
<dbReference type="EMBL" id="RJSG01000002">
    <property type="protein sequence ID" value="RNL80348.1"/>
    <property type="molecule type" value="Genomic_DNA"/>
</dbReference>
<keyword evidence="3" id="KW-0238">DNA-binding</keyword>
<organism evidence="3 4">
    <name type="scientific">Nocardioides marmorisolisilvae</name>
    <dbReference type="NCBI Taxonomy" id="1542737"/>
    <lineage>
        <taxon>Bacteria</taxon>
        <taxon>Bacillati</taxon>
        <taxon>Actinomycetota</taxon>
        <taxon>Actinomycetes</taxon>
        <taxon>Propionibacteriales</taxon>
        <taxon>Nocardioidaceae</taxon>
        <taxon>Nocardioides</taxon>
    </lineage>
</organism>